<dbReference type="KEGG" id="pfla:Pflav_050860"/>
<evidence type="ECO:0000313" key="2">
    <source>
        <dbReference type="EMBL" id="BCB78676.1"/>
    </source>
</evidence>
<protein>
    <submittedName>
        <fullName evidence="2">Uncharacterized protein</fullName>
    </submittedName>
</protein>
<proteinExistence type="predicted"/>
<feature type="transmembrane region" description="Helical" evidence="1">
    <location>
        <begin position="115"/>
        <end position="139"/>
    </location>
</feature>
<reference evidence="2 3" key="1">
    <citation type="submission" date="2020-03" db="EMBL/GenBank/DDBJ databases">
        <title>Whole genome shotgun sequence of Phytohabitans flavus NBRC 107702.</title>
        <authorList>
            <person name="Komaki H."/>
            <person name="Tamura T."/>
        </authorList>
    </citation>
    <scope>NUCLEOTIDE SEQUENCE [LARGE SCALE GENOMIC DNA]</scope>
    <source>
        <strain evidence="2 3">NBRC 107702</strain>
    </source>
</reference>
<sequence>MLDIMSFEEKRSWIYAAIAVVVPAVYAAVMLSRLADTSAADVAYIRPLITAIVAAMVLNILANIVAGMFSRREDVDKKDERDREIHRRGEWVGFHVMSIGALAPLVLAMTEAAYFWIASSLYFAFCLAALGSAVSKIVAYRRGF</sequence>
<keyword evidence="1" id="KW-1133">Transmembrane helix</keyword>
<evidence type="ECO:0000256" key="1">
    <source>
        <dbReference type="SAM" id="Phobius"/>
    </source>
</evidence>
<feature type="transmembrane region" description="Helical" evidence="1">
    <location>
        <begin position="12"/>
        <end position="32"/>
    </location>
</feature>
<feature type="transmembrane region" description="Helical" evidence="1">
    <location>
        <begin position="91"/>
        <end position="109"/>
    </location>
</feature>
<name>A0A6F8XXV9_9ACTN</name>
<dbReference type="AlphaFoldDB" id="A0A6F8XXV9"/>
<organism evidence="2 3">
    <name type="scientific">Phytohabitans flavus</name>
    <dbReference type="NCBI Taxonomy" id="1076124"/>
    <lineage>
        <taxon>Bacteria</taxon>
        <taxon>Bacillati</taxon>
        <taxon>Actinomycetota</taxon>
        <taxon>Actinomycetes</taxon>
        <taxon>Micromonosporales</taxon>
        <taxon>Micromonosporaceae</taxon>
    </lineage>
</organism>
<keyword evidence="3" id="KW-1185">Reference proteome</keyword>
<dbReference type="Proteomes" id="UP000502508">
    <property type="component" value="Chromosome"/>
</dbReference>
<evidence type="ECO:0000313" key="3">
    <source>
        <dbReference type="Proteomes" id="UP000502508"/>
    </source>
</evidence>
<gene>
    <name evidence="2" type="ORF">Pflav_050860</name>
</gene>
<accession>A0A6F8XXV9</accession>
<feature type="transmembrane region" description="Helical" evidence="1">
    <location>
        <begin position="44"/>
        <end position="70"/>
    </location>
</feature>
<dbReference type="EMBL" id="AP022870">
    <property type="protein sequence ID" value="BCB78676.1"/>
    <property type="molecule type" value="Genomic_DNA"/>
</dbReference>
<keyword evidence="1" id="KW-0472">Membrane</keyword>
<keyword evidence="1" id="KW-0812">Transmembrane</keyword>
<reference evidence="2 3" key="2">
    <citation type="submission" date="2020-03" db="EMBL/GenBank/DDBJ databases">
        <authorList>
            <person name="Ichikawa N."/>
            <person name="Kimura A."/>
            <person name="Kitahashi Y."/>
            <person name="Uohara A."/>
        </authorList>
    </citation>
    <scope>NUCLEOTIDE SEQUENCE [LARGE SCALE GENOMIC DNA]</scope>
    <source>
        <strain evidence="2 3">NBRC 107702</strain>
    </source>
</reference>